<proteinExistence type="predicted"/>
<evidence type="ECO:0000259" key="2">
    <source>
        <dbReference type="SMART" id="SM00943"/>
    </source>
</evidence>
<dbReference type="Gene3D" id="3.40.50.300">
    <property type="entry name" value="P-loop containing nucleotide triphosphate hydrolases"/>
    <property type="match status" value="1"/>
</dbReference>
<evidence type="ECO:0000313" key="3">
    <source>
        <dbReference type="EMBL" id="SVA38250.1"/>
    </source>
</evidence>
<dbReference type="InterPro" id="IPR015330">
    <property type="entry name" value="DNA_primase/pol_bifunc_N"/>
</dbReference>
<feature type="non-terminal residue" evidence="3">
    <location>
        <position position="497"/>
    </location>
</feature>
<gene>
    <name evidence="3" type="ORF">METZ01_LOCUS91104</name>
</gene>
<dbReference type="AlphaFoldDB" id="A0A381VD18"/>
<dbReference type="CDD" id="cd04859">
    <property type="entry name" value="Prim_Pol"/>
    <property type="match status" value="1"/>
</dbReference>
<dbReference type="Pfam" id="PF08706">
    <property type="entry name" value="D5_N"/>
    <property type="match status" value="1"/>
</dbReference>
<dbReference type="SMART" id="SM00885">
    <property type="entry name" value="D5_N"/>
    <property type="match status" value="1"/>
</dbReference>
<dbReference type="InterPro" id="IPR014818">
    <property type="entry name" value="Phage/plasmid_primase_P4_C"/>
</dbReference>
<organism evidence="3">
    <name type="scientific">marine metagenome</name>
    <dbReference type="NCBI Taxonomy" id="408172"/>
    <lineage>
        <taxon>unclassified sequences</taxon>
        <taxon>metagenomes</taxon>
        <taxon>ecological metagenomes</taxon>
    </lineage>
</organism>
<evidence type="ECO:0008006" key="4">
    <source>
        <dbReference type="Google" id="ProtNLM"/>
    </source>
</evidence>
<accession>A0A381VD18</accession>
<protein>
    <recommendedName>
        <fullName evidence="4">SF3 helicase domain-containing protein</fullName>
    </recommendedName>
</protein>
<feature type="domain" description="Bacteriophage/plasmid primase P4 C-terminal" evidence="1">
    <location>
        <begin position="284"/>
        <end position="408"/>
    </location>
</feature>
<dbReference type="InterPro" id="IPR045455">
    <property type="entry name" value="NrS-1_pol-like_helicase"/>
</dbReference>
<dbReference type="SUPFAM" id="SSF56747">
    <property type="entry name" value="Prim-pol domain"/>
    <property type="match status" value="1"/>
</dbReference>
<dbReference type="InterPro" id="IPR027417">
    <property type="entry name" value="P-loop_NTPase"/>
</dbReference>
<dbReference type="Pfam" id="PF09250">
    <property type="entry name" value="Prim-Pol"/>
    <property type="match status" value="1"/>
</dbReference>
<dbReference type="SMART" id="SM00943">
    <property type="entry name" value="Prim-Pol"/>
    <property type="match status" value="1"/>
</dbReference>
<feature type="domain" description="DNA primase/polymerase bifunctional N-terminal" evidence="2">
    <location>
        <begin position="15"/>
        <end position="164"/>
    </location>
</feature>
<dbReference type="Pfam" id="PF19263">
    <property type="entry name" value="DUF5906"/>
    <property type="match status" value="1"/>
</dbReference>
<evidence type="ECO:0000259" key="1">
    <source>
        <dbReference type="SMART" id="SM00885"/>
    </source>
</evidence>
<reference evidence="3" key="1">
    <citation type="submission" date="2018-05" db="EMBL/GenBank/DDBJ databases">
        <authorList>
            <person name="Lanie J.A."/>
            <person name="Ng W.-L."/>
            <person name="Kazmierczak K.M."/>
            <person name="Andrzejewski T.M."/>
            <person name="Davidsen T.M."/>
            <person name="Wayne K.J."/>
            <person name="Tettelin H."/>
            <person name="Glass J.I."/>
            <person name="Rusch D."/>
            <person name="Podicherti R."/>
            <person name="Tsui H.-C.T."/>
            <person name="Winkler M.E."/>
        </authorList>
    </citation>
    <scope>NUCLEOTIDE SEQUENCE</scope>
</reference>
<name>A0A381VD18_9ZZZZ</name>
<sequence>MGNDPAFEISRSDMLAECRRQQINIFPLQPRSKVPMQAWKQFQTENFDGNIPDECNFAVICGDISENLAVFDFDNCNDIDVLNCLLPKNSHVNIKDNTLVVKTSRGYHVYLKLDKTIKNMKMTKDDMFIDVQSTGKYVVAPTSIHPSGMLYEVVSTTTTVKQMFGKEILECLSENGFIFSVTENGDKQGGKDVAKGGIKYGSIHNSFVKFCNFTILTAGITDRHTYDQLCENWNRQGNNEYQMDDRDFTVTRNDCWNWCMKQAEKDGEPSEKNDGKKENPTHYSERVMQELTFKTLADTKEILYYTDGVYLLGGERRIEEICQRMIPECGINDVREVLAIVQRSTYVDRTDFDIDPYKINLINCIVDVLTGEISEHSPNKLHRNQVPVIYDENVIPVEVPKFLRECHLEPKTILKLIEEAAYVLLREPLFQVAFMYTGIGSNGKSVWLDWILDFFGMENACEVSLHDFVVNRFKAAELDGKLLNVYADIKSDALKQN</sequence>
<dbReference type="EMBL" id="UINC01008503">
    <property type="protein sequence ID" value="SVA38250.1"/>
    <property type="molecule type" value="Genomic_DNA"/>
</dbReference>